<evidence type="ECO:0000313" key="1">
    <source>
        <dbReference type="EMBL" id="MFC4099871.1"/>
    </source>
</evidence>
<name>A0ABV8K150_9BACL</name>
<accession>A0ABV8K150</accession>
<comment type="caution">
    <text evidence="1">The sequence shown here is derived from an EMBL/GenBank/DDBJ whole genome shotgun (WGS) entry which is preliminary data.</text>
</comment>
<gene>
    <name evidence="1" type="ORF">ACFOZ8_09385</name>
</gene>
<protein>
    <submittedName>
        <fullName evidence="1">Uncharacterized protein</fullName>
    </submittedName>
</protein>
<proteinExistence type="predicted"/>
<organism evidence="1 2">
    <name type="scientific">Paenibacillus xanthanilyticus</name>
    <dbReference type="NCBI Taxonomy" id="1783531"/>
    <lineage>
        <taxon>Bacteria</taxon>
        <taxon>Bacillati</taxon>
        <taxon>Bacillota</taxon>
        <taxon>Bacilli</taxon>
        <taxon>Bacillales</taxon>
        <taxon>Paenibacillaceae</taxon>
        <taxon>Paenibacillus</taxon>
    </lineage>
</organism>
<evidence type="ECO:0000313" key="2">
    <source>
        <dbReference type="Proteomes" id="UP001595715"/>
    </source>
</evidence>
<keyword evidence="2" id="KW-1185">Reference proteome</keyword>
<reference evidence="2" key="1">
    <citation type="journal article" date="2019" name="Int. J. Syst. Evol. Microbiol.">
        <title>The Global Catalogue of Microorganisms (GCM) 10K type strain sequencing project: providing services to taxonomists for standard genome sequencing and annotation.</title>
        <authorList>
            <consortium name="The Broad Institute Genomics Platform"/>
            <consortium name="The Broad Institute Genome Sequencing Center for Infectious Disease"/>
            <person name="Wu L."/>
            <person name="Ma J."/>
        </authorList>
    </citation>
    <scope>NUCLEOTIDE SEQUENCE [LARGE SCALE GENOMIC DNA]</scope>
    <source>
        <strain evidence="2">IBRC-M 10987</strain>
    </source>
</reference>
<sequence>MNEQLMQESPMVMLSELVGDANVRELLHNMQAMTKQELEELRDSLELLALHVS</sequence>
<dbReference type="Proteomes" id="UP001595715">
    <property type="component" value="Unassembled WGS sequence"/>
</dbReference>
<dbReference type="EMBL" id="JBHSAM010000020">
    <property type="protein sequence ID" value="MFC4099871.1"/>
    <property type="molecule type" value="Genomic_DNA"/>
</dbReference>
<dbReference type="RefSeq" id="WP_377718542.1">
    <property type="nucleotide sequence ID" value="NZ_JBHSAM010000020.1"/>
</dbReference>